<proteinExistence type="predicted"/>
<dbReference type="AlphaFoldDB" id="A0A024V9W8"/>
<protein>
    <recommendedName>
        <fullName evidence="3">Proteasome assembly chaperone 4</fullName>
    </recommendedName>
</protein>
<name>A0A024V9W8_PLAFA</name>
<evidence type="ECO:0000313" key="1">
    <source>
        <dbReference type="EMBL" id="ETW19244.1"/>
    </source>
</evidence>
<dbReference type="SMR" id="A0A024V9W8"/>
<dbReference type="PANTHER" id="PTHR33559">
    <property type="entry name" value="PROTEASOME ASSEMBLY CHAPERONE 4"/>
    <property type="match status" value="1"/>
</dbReference>
<dbReference type="EMBL" id="KI925068">
    <property type="protein sequence ID" value="ETW19244.1"/>
    <property type="molecule type" value="Genomic_DNA"/>
</dbReference>
<dbReference type="OrthoDB" id="368507at2759"/>
<reference evidence="1 2" key="2">
    <citation type="submission" date="2013-02" db="EMBL/GenBank/DDBJ databases">
        <title>The Genome Sequence of Plasmodium falciparum Vietnam Oak-Knoll (FVO).</title>
        <authorList>
            <consortium name="The Broad Institute Genome Sequencing Platform"/>
            <consortium name="The Broad Institute Genome Sequencing Center for Infectious Disease"/>
            <person name="Neafsey D."/>
            <person name="Cheeseman I."/>
            <person name="Volkman S."/>
            <person name="Adams J."/>
            <person name="Walker B."/>
            <person name="Young S.K."/>
            <person name="Zeng Q."/>
            <person name="Gargeya S."/>
            <person name="Fitzgerald M."/>
            <person name="Haas B."/>
            <person name="Abouelleil A."/>
            <person name="Alvarado L."/>
            <person name="Arachchi H.M."/>
            <person name="Berlin A.M."/>
            <person name="Chapman S.B."/>
            <person name="Dewar J."/>
            <person name="Goldberg J."/>
            <person name="Griggs A."/>
            <person name="Gujja S."/>
            <person name="Hansen M."/>
            <person name="Howarth C."/>
            <person name="Imamovic A."/>
            <person name="Larimer J."/>
            <person name="McCowan C."/>
            <person name="Murphy C."/>
            <person name="Neiman D."/>
            <person name="Pearson M."/>
            <person name="Priest M."/>
            <person name="Roberts A."/>
            <person name="Saif S."/>
            <person name="Shea T."/>
            <person name="Sisk P."/>
            <person name="Sykes S."/>
            <person name="Wortman J."/>
            <person name="Nusbaum C."/>
            <person name="Birren B."/>
        </authorList>
    </citation>
    <scope>NUCLEOTIDE SEQUENCE [LARGE SCALE GENOMIC DNA]</scope>
    <source>
        <strain evidence="2">Vietnam Oak-Knoll (FVO)</strain>
    </source>
</reference>
<sequence>MDNTKCYEYPEHNEKNNFIIEKQYESNPNVDIYRYNRTYMSYLNLYFCIINFKETMFISVTDDNNQMNDLQVSYPIKYEDADNTICLVGEPHSYGNDIARLLGMKFKMPFFVSVNVDECDENLTNFIFLNCLEILKVLLKNKEENKVQA</sequence>
<accession>A0A024V9W8</accession>
<dbReference type="Proteomes" id="UP000030690">
    <property type="component" value="Unassembled WGS sequence"/>
</dbReference>
<dbReference type="PANTHER" id="PTHR33559:SF1">
    <property type="entry name" value="PROTEASOME ASSEMBLY CHAPERONE 4"/>
    <property type="match status" value="1"/>
</dbReference>
<evidence type="ECO:0008006" key="3">
    <source>
        <dbReference type="Google" id="ProtNLM"/>
    </source>
</evidence>
<dbReference type="Pfam" id="PF16093">
    <property type="entry name" value="PAC4"/>
    <property type="match status" value="1"/>
</dbReference>
<reference evidence="1 2" key="1">
    <citation type="submission" date="2013-02" db="EMBL/GenBank/DDBJ databases">
        <title>The Genome Annotation of Plasmodium falciparum Vietnam Oak-Knoll (FVO).</title>
        <authorList>
            <consortium name="The Broad Institute Genome Sequencing Platform"/>
            <consortium name="The Broad Institute Genome Sequencing Center for Infectious Disease"/>
            <person name="Neafsey D."/>
            <person name="Hoffman S."/>
            <person name="Volkman S."/>
            <person name="Rosenthal P."/>
            <person name="Walker B."/>
            <person name="Young S.K."/>
            <person name="Zeng Q."/>
            <person name="Gargeya S."/>
            <person name="Fitzgerald M."/>
            <person name="Haas B."/>
            <person name="Abouelleil A."/>
            <person name="Allen A.W."/>
            <person name="Alvarado L."/>
            <person name="Arachchi H.M."/>
            <person name="Berlin A.M."/>
            <person name="Chapman S.B."/>
            <person name="Gainer-Dewar J."/>
            <person name="Goldberg J."/>
            <person name="Griggs A."/>
            <person name="Gujja S."/>
            <person name="Hansen M."/>
            <person name="Howarth C."/>
            <person name="Imamovic A."/>
            <person name="Ireland A."/>
            <person name="Larimer J."/>
            <person name="McCowan C."/>
            <person name="Murphy C."/>
            <person name="Pearson M."/>
            <person name="Poon T.W."/>
            <person name="Priest M."/>
            <person name="Roberts A."/>
            <person name="Saif S."/>
            <person name="Shea T."/>
            <person name="Sisk P."/>
            <person name="Sykes S."/>
            <person name="Wortman J."/>
            <person name="Nusbaum C."/>
            <person name="Birren B."/>
        </authorList>
    </citation>
    <scope>NUCLEOTIDE SEQUENCE [LARGE SCALE GENOMIC DNA]</scope>
    <source>
        <strain evidence="2">Vietnam Oak-Knoll (FVO)</strain>
    </source>
</reference>
<dbReference type="InterPro" id="IPR032157">
    <property type="entry name" value="PAC4"/>
</dbReference>
<dbReference type="GO" id="GO:0043248">
    <property type="term" value="P:proteasome assembly"/>
    <property type="evidence" value="ECO:0007669"/>
    <property type="project" value="InterPro"/>
</dbReference>
<gene>
    <name evidence="1" type="ORF">PFFVO_01817</name>
</gene>
<organism evidence="1 2">
    <name type="scientific">Plasmodium falciparum Vietnam Oak-Knoll</name>
    <name type="common">FVO</name>
    <dbReference type="NCBI Taxonomy" id="1036723"/>
    <lineage>
        <taxon>Eukaryota</taxon>
        <taxon>Sar</taxon>
        <taxon>Alveolata</taxon>
        <taxon>Apicomplexa</taxon>
        <taxon>Aconoidasida</taxon>
        <taxon>Haemosporida</taxon>
        <taxon>Plasmodiidae</taxon>
        <taxon>Plasmodium</taxon>
        <taxon>Plasmodium (Laverania)</taxon>
    </lineage>
</organism>
<evidence type="ECO:0000313" key="2">
    <source>
        <dbReference type="Proteomes" id="UP000030690"/>
    </source>
</evidence>